<sequence length="401" mass="43471">MARRIFITRSNGDRDIDPALVGELLDDIDLALEKDAVVEIPLGSDDHDDSTALQELMSPGKSTVLIAKDDKDTTQVVVSQPSWQELPIFQEGWNKLADRGVQVARLIPIDTPFPDFPSGARVEDRGGNSDDTRSDSPTSAGAETDKTSVDGTAPDEPASPPSKKAQQDNSADKAATKPATESKPDGVAALVTELARARRPLPDFLKKPAASNESFFEKSTTAFLEEEQTLTRSLGWAVAPDAELFLYLDDAARRSVAADILKARAGIPVYEPGLLQKQLDLEDERIAYYTEFVDFVHQFTKDRKRWRALSKVAMRVLTIALIFSAILSLWVIYLASDSKIDGWQAATIIFVLAVVAISPVVLLLLERPLKGIDSFTPPGAPTAQSSTTDTAASSDTSSAKS</sequence>
<organism evidence="3 4">
    <name type="scientific">Microbacterium rhizosphaerae</name>
    <dbReference type="NCBI Taxonomy" id="1678237"/>
    <lineage>
        <taxon>Bacteria</taxon>
        <taxon>Bacillati</taxon>
        <taxon>Actinomycetota</taxon>
        <taxon>Actinomycetes</taxon>
        <taxon>Micrococcales</taxon>
        <taxon>Microbacteriaceae</taxon>
        <taxon>Microbacterium</taxon>
    </lineage>
</organism>
<feature type="transmembrane region" description="Helical" evidence="2">
    <location>
        <begin position="312"/>
        <end position="333"/>
    </location>
</feature>
<dbReference type="EMBL" id="CP139368">
    <property type="protein sequence ID" value="WPR91326.1"/>
    <property type="molecule type" value="Genomic_DNA"/>
</dbReference>
<reference evidence="3 4" key="1">
    <citation type="submission" date="2023-11" db="EMBL/GenBank/DDBJ databases">
        <title>Genome sequence of Microbacterium rhizosphaerae KACC 19337.</title>
        <authorList>
            <person name="Choi H."/>
            <person name="Kim S."/>
            <person name="Kim Y."/>
            <person name="Kwon S.-W."/>
            <person name="Heo J."/>
        </authorList>
    </citation>
    <scope>NUCLEOTIDE SEQUENCE [LARGE SCALE GENOMIC DNA]</scope>
    <source>
        <strain evidence="3 4">KACC 19337</strain>
    </source>
</reference>
<feature type="region of interest" description="Disordered" evidence="1">
    <location>
        <begin position="376"/>
        <end position="401"/>
    </location>
</feature>
<gene>
    <name evidence="3" type="ORF">SM116_08635</name>
</gene>
<evidence type="ECO:0000256" key="2">
    <source>
        <dbReference type="SAM" id="Phobius"/>
    </source>
</evidence>
<evidence type="ECO:0000313" key="3">
    <source>
        <dbReference type="EMBL" id="WPR91326.1"/>
    </source>
</evidence>
<proteinExistence type="predicted"/>
<keyword evidence="4" id="KW-1185">Reference proteome</keyword>
<dbReference type="RefSeq" id="WP_320944027.1">
    <property type="nucleotide sequence ID" value="NZ_BAABEU010000007.1"/>
</dbReference>
<keyword evidence="2" id="KW-0812">Transmembrane</keyword>
<evidence type="ECO:0000256" key="1">
    <source>
        <dbReference type="SAM" id="MobiDB-lite"/>
    </source>
</evidence>
<feature type="compositionally biased region" description="Low complexity" evidence="1">
    <location>
        <begin position="381"/>
        <end position="401"/>
    </location>
</feature>
<protein>
    <submittedName>
        <fullName evidence="3">Uncharacterized protein</fullName>
    </submittedName>
</protein>
<accession>A0ABZ0SSP2</accession>
<evidence type="ECO:0000313" key="4">
    <source>
        <dbReference type="Proteomes" id="UP001323798"/>
    </source>
</evidence>
<feature type="region of interest" description="Disordered" evidence="1">
    <location>
        <begin position="109"/>
        <end position="186"/>
    </location>
</feature>
<keyword evidence="2" id="KW-1133">Transmembrane helix</keyword>
<feature type="compositionally biased region" description="Basic and acidic residues" evidence="1">
    <location>
        <begin position="121"/>
        <end position="134"/>
    </location>
</feature>
<name>A0ABZ0SSP2_9MICO</name>
<feature type="transmembrane region" description="Helical" evidence="2">
    <location>
        <begin position="345"/>
        <end position="365"/>
    </location>
</feature>
<keyword evidence="2" id="KW-0472">Membrane</keyword>
<dbReference type="Proteomes" id="UP001323798">
    <property type="component" value="Chromosome"/>
</dbReference>
<feature type="compositionally biased region" description="Basic and acidic residues" evidence="1">
    <location>
        <begin position="170"/>
        <end position="184"/>
    </location>
</feature>